<protein>
    <recommendedName>
        <fullName evidence="2">Alpha/beta hydrolase fold-3 domain-containing protein</fullName>
    </recommendedName>
</protein>
<dbReference type="Gene3D" id="3.40.50.1820">
    <property type="entry name" value="alpha/beta hydrolase"/>
    <property type="match status" value="1"/>
</dbReference>
<dbReference type="InterPro" id="IPR029058">
    <property type="entry name" value="AB_hydrolase_fold"/>
</dbReference>
<dbReference type="Proteomes" id="UP000824120">
    <property type="component" value="Chromosome 5"/>
</dbReference>
<dbReference type="EMBL" id="JACXVP010000005">
    <property type="protein sequence ID" value="KAG5607340.1"/>
    <property type="molecule type" value="Genomic_DNA"/>
</dbReference>
<evidence type="ECO:0000259" key="2">
    <source>
        <dbReference type="Pfam" id="PF07859"/>
    </source>
</evidence>
<organism evidence="3 4">
    <name type="scientific">Solanum commersonii</name>
    <name type="common">Commerson's wild potato</name>
    <name type="synonym">Commerson's nightshade</name>
    <dbReference type="NCBI Taxonomy" id="4109"/>
    <lineage>
        <taxon>Eukaryota</taxon>
        <taxon>Viridiplantae</taxon>
        <taxon>Streptophyta</taxon>
        <taxon>Embryophyta</taxon>
        <taxon>Tracheophyta</taxon>
        <taxon>Spermatophyta</taxon>
        <taxon>Magnoliopsida</taxon>
        <taxon>eudicotyledons</taxon>
        <taxon>Gunneridae</taxon>
        <taxon>Pentapetalae</taxon>
        <taxon>asterids</taxon>
        <taxon>lamiids</taxon>
        <taxon>Solanales</taxon>
        <taxon>Solanaceae</taxon>
        <taxon>Solanoideae</taxon>
        <taxon>Solaneae</taxon>
        <taxon>Solanum</taxon>
    </lineage>
</organism>
<dbReference type="PANTHER" id="PTHR23024:SF646">
    <property type="entry name" value="ALPHA_BETA HYDROLASE FOLD-3 DOMAIN-CONTAINING PROTEIN"/>
    <property type="match status" value="1"/>
</dbReference>
<feature type="domain" description="Alpha/beta hydrolase fold-3" evidence="2">
    <location>
        <begin position="14"/>
        <end position="179"/>
    </location>
</feature>
<name>A0A9J5Z7A5_SOLCO</name>
<keyword evidence="4" id="KW-1185">Reference proteome</keyword>
<evidence type="ECO:0000256" key="1">
    <source>
        <dbReference type="ARBA" id="ARBA00010515"/>
    </source>
</evidence>
<dbReference type="PANTHER" id="PTHR23024">
    <property type="entry name" value="ARYLACETAMIDE DEACETYLASE"/>
    <property type="match status" value="1"/>
</dbReference>
<dbReference type="GO" id="GO:0016787">
    <property type="term" value="F:hydrolase activity"/>
    <property type="evidence" value="ECO:0007669"/>
    <property type="project" value="InterPro"/>
</dbReference>
<sequence length="181" mass="20119">MFFSGSYHTLFLIPWIENHGDFNRVFVGGNSAGGNIVYNMIMRAGREKLIGDVKLLVVHIEKRNTQRKISPFCFFTVCNSSILAFPYLIIPSIEIIDKGLAYKLWNNICPLSEGGNNNPVSTKSPGLSMLGCSRLFVCTGEKDELIPAEIGTKFVEVGKKSGWKGEIELIEVEGEGHVFRC</sequence>
<accession>A0A9J5Z7A5</accession>
<comment type="similarity">
    <text evidence="1">Belongs to the 'GDXG' lipolytic enzyme family.</text>
</comment>
<evidence type="ECO:0000313" key="4">
    <source>
        <dbReference type="Proteomes" id="UP000824120"/>
    </source>
</evidence>
<comment type="caution">
    <text evidence="3">The sequence shown here is derived from an EMBL/GenBank/DDBJ whole genome shotgun (WGS) entry which is preliminary data.</text>
</comment>
<reference evidence="3 4" key="1">
    <citation type="submission" date="2020-09" db="EMBL/GenBank/DDBJ databases">
        <title>De no assembly of potato wild relative species, Solanum commersonii.</title>
        <authorList>
            <person name="Cho K."/>
        </authorList>
    </citation>
    <scope>NUCLEOTIDE SEQUENCE [LARGE SCALE GENOMIC DNA]</scope>
    <source>
        <strain evidence="3">LZ3.2</strain>
        <tissue evidence="3">Leaf</tissue>
    </source>
</reference>
<gene>
    <name evidence="3" type="ORF">H5410_028832</name>
</gene>
<proteinExistence type="inferred from homology"/>
<dbReference type="AlphaFoldDB" id="A0A9J5Z7A5"/>
<dbReference type="InterPro" id="IPR050466">
    <property type="entry name" value="Carboxylest/Gibb_receptor"/>
</dbReference>
<dbReference type="InterPro" id="IPR013094">
    <property type="entry name" value="AB_hydrolase_3"/>
</dbReference>
<evidence type="ECO:0000313" key="3">
    <source>
        <dbReference type="EMBL" id="KAG5607340.1"/>
    </source>
</evidence>
<dbReference type="SUPFAM" id="SSF53474">
    <property type="entry name" value="alpha/beta-Hydrolases"/>
    <property type="match status" value="1"/>
</dbReference>
<dbReference type="Pfam" id="PF07859">
    <property type="entry name" value="Abhydrolase_3"/>
    <property type="match status" value="1"/>
</dbReference>
<dbReference type="OrthoDB" id="408631at2759"/>